<dbReference type="RefSeq" id="XP_054841758.1">
    <property type="nucleotide sequence ID" value="XM_054985783.1"/>
</dbReference>
<keyword evidence="4" id="KW-0256">Endoplasmic reticulum</keyword>
<feature type="transmembrane region" description="Helical" evidence="9">
    <location>
        <begin position="21"/>
        <end position="43"/>
    </location>
</feature>
<dbReference type="Proteomes" id="UP001190640">
    <property type="component" value="Chromosome 7"/>
</dbReference>
<dbReference type="Pfam" id="PF14875">
    <property type="entry name" value="PIP49_N"/>
    <property type="match status" value="1"/>
</dbReference>
<keyword evidence="6 9" id="KW-1133">Transmembrane helix</keyword>
<evidence type="ECO:0000256" key="7">
    <source>
        <dbReference type="ARBA" id="ARBA00023136"/>
    </source>
</evidence>
<keyword evidence="7 9" id="KW-0472">Membrane</keyword>
<dbReference type="Pfam" id="PF12260">
    <property type="entry name" value="PIP49_C"/>
    <property type="match status" value="1"/>
</dbReference>
<sequence length="424" mass="48120">MRGAAVVRRLLRARLRRRCPAAFLLLGAVCWAGGGALFLFFLAHGGVFSGRCTDEQSRRILARLCLDYRKGALTGDLCEDLCVAQKLIYKRCLYYDQGKKVIQADWRGRPVILKSKKEIFSSYQRLGFLEEMESQGIPEADLLLMVALEIKNALGLELPNNTAGPLWTRGRGPHWKAQLASMWSLLQQEEYIYFSVLQDFSKHVLRVIGSCGHFYAVEYLTAGHAWHNTLFSVEDAVGASFSGIKNKAKAITEIAISFLDMVNHFDNDFSHRLHLCDIKPENFAIRNDLTVVAIDVDMAFFEPKMRDILDQNCTGDEDCNFFDCFSKCDLKNRKCGAERANNNLQVICDKIFRPWFSLNLRGPTVSFPLQLQLQKAVHDCAEPAYDDVALLHRTSLTSLTQLYQLLRASQKELQKSGSYSHHVY</sequence>
<dbReference type="GeneID" id="129333862"/>
<keyword evidence="3 9" id="KW-0812">Transmembrane</keyword>
<keyword evidence="12" id="KW-0418">Kinase</keyword>
<dbReference type="PANTHER" id="PTHR21093">
    <property type="entry name" value="DIVERGENT PROTEIN KINASE DOMAIN 1C-RELATED"/>
    <property type="match status" value="1"/>
</dbReference>
<proteinExistence type="inferred from homology"/>
<accession>A0AA97L4H6</accession>
<evidence type="ECO:0000313" key="12">
    <source>
        <dbReference type="RefSeq" id="XP_054841758.1"/>
    </source>
</evidence>
<comment type="subcellular location">
    <subcellularLocation>
        <location evidence="1">Endoplasmic reticulum membrane</location>
        <topology evidence="1">Single-pass type II membrane protein</topology>
    </subcellularLocation>
</comment>
<dbReference type="GO" id="GO:0005789">
    <property type="term" value="C:endoplasmic reticulum membrane"/>
    <property type="evidence" value="ECO:0007669"/>
    <property type="project" value="UniProtKB-SubCell"/>
</dbReference>
<dbReference type="InterPro" id="IPR022049">
    <property type="entry name" value="FAM69_kinase_dom"/>
</dbReference>
<dbReference type="SUPFAM" id="SSF56112">
    <property type="entry name" value="Protein kinase-like (PK-like)"/>
    <property type="match status" value="1"/>
</dbReference>
<evidence type="ECO:0000256" key="2">
    <source>
        <dbReference type="ARBA" id="ARBA00006338"/>
    </source>
</evidence>
<keyword evidence="12" id="KW-0808">Transferase</keyword>
<evidence type="ECO:0000256" key="9">
    <source>
        <dbReference type="SAM" id="Phobius"/>
    </source>
</evidence>
<organism evidence="11 12">
    <name type="scientific">Eublepharis macularius</name>
    <name type="common">Leopard gecko</name>
    <name type="synonym">Cyrtodactylus macularius</name>
    <dbReference type="NCBI Taxonomy" id="481883"/>
    <lineage>
        <taxon>Eukaryota</taxon>
        <taxon>Metazoa</taxon>
        <taxon>Chordata</taxon>
        <taxon>Craniata</taxon>
        <taxon>Vertebrata</taxon>
        <taxon>Euteleostomi</taxon>
        <taxon>Lepidosauria</taxon>
        <taxon>Squamata</taxon>
        <taxon>Bifurcata</taxon>
        <taxon>Gekkota</taxon>
        <taxon>Eublepharidae</taxon>
        <taxon>Eublepharinae</taxon>
        <taxon>Eublepharis</taxon>
    </lineage>
</organism>
<gene>
    <name evidence="12" type="primary">DIPK1C</name>
</gene>
<keyword evidence="5" id="KW-0735">Signal-anchor</keyword>
<dbReference type="AlphaFoldDB" id="A0AA97L4H6"/>
<evidence type="ECO:0000256" key="3">
    <source>
        <dbReference type="ARBA" id="ARBA00022692"/>
    </source>
</evidence>
<dbReference type="InterPro" id="IPR029244">
    <property type="entry name" value="FAM69_N"/>
</dbReference>
<reference evidence="12" key="1">
    <citation type="submission" date="2025-08" db="UniProtKB">
        <authorList>
            <consortium name="RefSeq"/>
        </authorList>
    </citation>
    <scope>IDENTIFICATION</scope>
    <source>
        <tissue evidence="12">Blood</tissue>
    </source>
</reference>
<dbReference type="InterPro" id="IPR011009">
    <property type="entry name" value="Kinase-like_dom_sf"/>
</dbReference>
<dbReference type="GO" id="GO:0016301">
    <property type="term" value="F:kinase activity"/>
    <property type="evidence" value="ECO:0007669"/>
    <property type="project" value="UniProtKB-KW"/>
</dbReference>
<protein>
    <submittedName>
        <fullName evidence="12">Divergent protein kinase domain 1C</fullName>
    </submittedName>
</protein>
<dbReference type="PANTHER" id="PTHR21093:SF2">
    <property type="entry name" value="DIVERGENT PROTEIN KINASE DOMAIN 1C"/>
    <property type="match status" value="1"/>
</dbReference>
<evidence type="ECO:0000259" key="10">
    <source>
        <dbReference type="SMART" id="SM01299"/>
    </source>
</evidence>
<name>A0AA97L4H6_EUBMA</name>
<keyword evidence="8" id="KW-1015">Disulfide bond</keyword>
<dbReference type="CTD" id="125704"/>
<evidence type="ECO:0000256" key="1">
    <source>
        <dbReference type="ARBA" id="ARBA00004648"/>
    </source>
</evidence>
<feature type="domain" description="FAM69 N-terminal" evidence="10">
    <location>
        <begin position="13"/>
        <end position="169"/>
    </location>
</feature>
<dbReference type="SMART" id="SM01299">
    <property type="entry name" value="PIP49_N"/>
    <property type="match status" value="1"/>
</dbReference>
<evidence type="ECO:0000256" key="4">
    <source>
        <dbReference type="ARBA" id="ARBA00022824"/>
    </source>
</evidence>
<evidence type="ECO:0000256" key="6">
    <source>
        <dbReference type="ARBA" id="ARBA00022989"/>
    </source>
</evidence>
<comment type="similarity">
    <text evidence="2">Belongs to the DIPK family.</text>
</comment>
<evidence type="ECO:0000256" key="8">
    <source>
        <dbReference type="ARBA" id="ARBA00023157"/>
    </source>
</evidence>
<dbReference type="KEGG" id="emc:129333862"/>
<evidence type="ECO:0000313" key="11">
    <source>
        <dbReference type="Proteomes" id="UP001190640"/>
    </source>
</evidence>
<evidence type="ECO:0000256" key="5">
    <source>
        <dbReference type="ARBA" id="ARBA00022968"/>
    </source>
</evidence>
<keyword evidence="11" id="KW-1185">Reference proteome</keyword>